<comment type="caution">
    <text evidence="2">The sequence shown here is derived from an EMBL/GenBank/DDBJ whole genome shotgun (WGS) entry which is preliminary data.</text>
</comment>
<evidence type="ECO:0000313" key="2">
    <source>
        <dbReference type="EMBL" id="KGO85324.1"/>
    </source>
</evidence>
<dbReference type="InterPro" id="IPR000086">
    <property type="entry name" value="NUDIX_hydrolase_dom"/>
</dbReference>
<feature type="domain" description="Nudix hydrolase" evidence="1">
    <location>
        <begin position="21"/>
        <end position="163"/>
    </location>
</feature>
<dbReference type="GO" id="GO:0016787">
    <property type="term" value="F:hydrolase activity"/>
    <property type="evidence" value="ECO:0007669"/>
    <property type="project" value="UniProtKB-KW"/>
</dbReference>
<dbReference type="Proteomes" id="UP000030152">
    <property type="component" value="Unassembled WGS sequence"/>
</dbReference>
<dbReference type="InterPro" id="IPR036388">
    <property type="entry name" value="WH-like_DNA-bd_sf"/>
</dbReference>
<proteinExistence type="predicted"/>
<dbReference type="Gene3D" id="1.10.10.10">
    <property type="entry name" value="Winged helix-like DNA-binding domain superfamily/Winged helix DNA-binding domain"/>
    <property type="match status" value="1"/>
</dbReference>
<dbReference type="InterPro" id="IPR015797">
    <property type="entry name" value="NUDIX_hydrolase-like_dom_sf"/>
</dbReference>
<dbReference type="SUPFAM" id="SSF55811">
    <property type="entry name" value="Nudix"/>
    <property type="match status" value="1"/>
</dbReference>
<dbReference type="eggNOG" id="COG4111">
    <property type="taxonomic scope" value="Bacteria"/>
</dbReference>
<dbReference type="PROSITE" id="PS51462">
    <property type="entry name" value="NUDIX"/>
    <property type="match status" value="1"/>
</dbReference>
<evidence type="ECO:0000313" key="3">
    <source>
        <dbReference type="Proteomes" id="UP000030152"/>
    </source>
</evidence>
<name>A0A0A2LZ79_9FLAO</name>
<dbReference type="InterPro" id="IPR036390">
    <property type="entry name" value="WH_DNA-bd_sf"/>
</dbReference>
<dbReference type="PANTHER" id="PTHR43736:SF4">
    <property type="entry name" value="SLR1690 PROTEIN"/>
    <property type="match status" value="1"/>
</dbReference>
<keyword evidence="2" id="KW-0378">Hydrolase</keyword>
<organism evidence="2 3">
    <name type="scientific">Flavobacterium rivuli WB 3.3-2 = DSM 21788</name>
    <dbReference type="NCBI Taxonomy" id="1121895"/>
    <lineage>
        <taxon>Bacteria</taxon>
        <taxon>Pseudomonadati</taxon>
        <taxon>Bacteroidota</taxon>
        <taxon>Flavobacteriia</taxon>
        <taxon>Flavobacteriales</taxon>
        <taxon>Flavobacteriaceae</taxon>
        <taxon>Flavobacterium</taxon>
    </lineage>
</organism>
<accession>A0A0A2LZ79</accession>
<dbReference type="Pfam" id="PF21906">
    <property type="entry name" value="WHD_NrtR"/>
    <property type="match status" value="1"/>
</dbReference>
<dbReference type="Gene3D" id="3.90.79.10">
    <property type="entry name" value="Nucleoside Triphosphate Pyrophosphohydrolase"/>
    <property type="match status" value="1"/>
</dbReference>
<dbReference type="STRING" id="1121895.GCA_000378485_03173"/>
<dbReference type="OrthoDB" id="9786141at2"/>
<dbReference type="Pfam" id="PF00293">
    <property type="entry name" value="NUDIX"/>
    <property type="match status" value="1"/>
</dbReference>
<dbReference type="AlphaFoldDB" id="A0A0A2LZ79"/>
<reference evidence="2 3" key="1">
    <citation type="submission" date="2013-09" db="EMBL/GenBank/DDBJ databases">
        <authorList>
            <person name="Zeng Z."/>
            <person name="Chen C."/>
        </authorList>
    </citation>
    <scope>NUCLEOTIDE SEQUENCE [LARGE SCALE GENOMIC DNA]</scope>
    <source>
        <strain evidence="2 3">WB 3.3-2</strain>
    </source>
</reference>
<keyword evidence="3" id="KW-1185">Reference proteome</keyword>
<dbReference type="eggNOG" id="COG0494">
    <property type="taxonomic scope" value="Bacteria"/>
</dbReference>
<sequence length="250" mass="29485">MKEELKKKLLASSKEYVDLYLPHISIDCVIFGFHNDCLKVLLVRLDGEKNWLLPGGFVEKGEDIFNAAHRILMHRTGASNIFLTQFKTYGAIRRSEDFFSEMPDDLFHKKRFVTIGYYALIDFTSLDPTIDTFSDACLWHNIEKFPKLGMDHQDIYKGAIMQLRRDLNYVPIGYNLLPEKFTMPQLQRLYEVILDKKLNRGNFYRRMMRYNILIKLNEKVTGFAHTSPNLYKFDPQQYQKALENGFQDSW</sequence>
<protein>
    <submittedName>
        <fullName evidence="2">NUDIX hydrolase</fullName>
    </submittedName>
</protein>
<gene>
    <name evidence="2" type="ORF">Q765_17065</name>
</gene>
<dbReference type="CDD" id="cd18873">
    <property type="entry name" value="NUDIX_NadM_like"/>
    <property type="match status" value="1"/>
</dbReference>
<dbReference type="PANTHER" id="PTHR43736">
    <property type="entry name" value="ADP-RIBOSE PYROPHOSPHATASE"/>
    <property type="match status" value="1"/>
</dbReference>
<dbReference type="EMBL" id="JRLX01000024">
    <property type="protein sequence ID" value="KGO85324.1"/>
    <property type="molecule type" value="Genomic_DNA"/>
</dbReference>
<evidence type="ECO:0000259" key="1">
    <source>
        <dbReference type="PROSITE" id="PS51462"/>
    </source>
</evidence>
<dbReference type="SUPFAM" id="SSF46785">
    <property type="entry name" value="Winged helix' DNA-binding domain"/>
    <property type="match status" value="1"/>
</dbReference>
<dbReference type="RefSeq" id="WP_020214336.1">
    <property type="nucleotide sequence ID" value="NZ_JRLX01000024.1"/>
</dbReference>
<dbReference type="InterPro" id="IPR054105">
    <property type="entry name" value="WHD_NrtR"/>
</dbReference>